<reference evidence="3 4" key="1">
    <citation type="submission" date="2016-07" db="EMBL/GenBank/DDBJ databases">
        <title>Pervasive Adenine N6-methylation of Active Genes in Fungi.</title>
        <authorList>
            <consortium name="DOE Joint Genome Institute"/>
            <person name="Mondo S.J."/>
            <person name="Dannebaum R.O."/>
            <person name="Kuo R.C."/>
            <person name="Labutti K."/>
            <person name="Haridas S."/>
            <person name="Kuo A."/>
            <person name="Salamov A."/>
            <person name="Ahrendt S.R."/>
            <person name="Lipzen A."/>
            <person name="Sullivan W."/>
            <person name="Andreopoulos W.B."/>
            <person name="Clum A."/>
            <person name="Lindquist E."/>
            <person name="Daum C."/>
            <person name="Ramamoorthy G.K."/>
            <person name="Gryganskyi A."/>
            <person name="Culley D."/>
            <person name="Magnuson J.K."/>
            <person name="James T.Y."/>
            <person name="O'Malley M.A."/>
            <person name="Stajich J.E."/>
            <person name="Spatafora J.W."/>
            <person name="Visel A."/>
            <person name="Grigoriev I.V."/>
        </authorList>
    </citation>
    <scope>NUCLEOTIDE SEQUENCE [LARGE SCALE GENOMIC DNA]</scope>
    <source>
        <strain evidence="3 4">JEL800</strain>
    </source>
</reference>
<feature type="compositionally biased region" description="Low complexity" evidence="2">
    <location>
        <begin position="13"/>
        <end position="22"/>
    </location>
</feature>
<dbReference type="AlphaFoldDB" id="A0A1Y2BNY3"/>
<feature type="compositionally biased region" description="Polar residues" evidence="2">
    <location>
        <begin position="425"/>
        <end position="446"/>
    </location>
</feature>
<evidence type="ECO:0000256" key="2">
    <source>
        <dbReference type="SAM" id="MobiDB-lite"/>
    </source>
</evidence>
<feature type="region of interest" description="Disordered" evidence="2">
    <location>
        <begin position="138"/>
        <end position="157"/>
    </location>
</feature>
<dbReference type="EMBL" id="MCGO01000056">
    <property type="protein sequence ID" value="ORY36297.1"/>
    <property type="molecule type" value="Genomic_DNA"/>
</dbReference>
<protein>
    <submittedName>
        <fullName evidence="3">Uncharacterized protein</fullName>
    </submittedName>
</protein>
<evidence type="ECO:0000313" key="3">
    <source>
        <dbReference type="EMBL" id="ORY36297.1"/>
    </source>
</evidence>
<feature type="region of interest" description="Disordered" evidence="2">
    <location>
        <begin position="165"/>
        <end position="192"/>
    </location>
</feature>
<sequence>MNSDSGPDQSQIPQNDPQNEQELNNEPESEIVPQNQESELEPTPAIEQQEQEQEQEQINVNQLTEEPESDPDLMTDPPPPDIPRRPTIKLTDTNDHDDDLDDFDVEAQIKMELDALPPDIEDPNTTTLNEQDLELDVDIAPLQPPPPPPPRDSDAQNEIDFPTIALQKPNNNTLSLPDLNGGGGGSGSGEDDLLKLESRQMSLISDYASSAVSLQPVKSWSDLIADMQNQEDKLESQRQQIEDEVDAALGFINMVPHDDEENHHHTKFAEMKLPDTEEIMAVESGGDIVTVGSKENVNSIENVAAQEMETSKEQLDGEEEIESPIVEGLPDTGFENVAPVVSEDAISSPRKSISSRRETIKHITLMPYEDEMSEDDLAPAEAEVASKELLEEKAKFEDSINSLDSSLSSELDILAQLRKDMATFKSMNGSPEDNTSPKRNLNTPSIGSRLRHSFGSLPAKEAPWASQSNEELDSKTSPAGDTAVTQKRGSIIAIPDFSLARRRSASSERISAEETDVFVEKQNSLSRRKSMSAAAGVDTLAPEWSPTSKKAVEDDERFDDIDSRRSSIYSDFGGNYSRRVSVTPDGVVDEELRAYKRQERKLKIDYQHLVNQTKEEVKKHQELTMLIENFRSHLGLQHRAVRNTKMKL</sequence>
<accession>A0A1Y2BNY3</accession>
<feature type="compositionally biased region" description="Polar residues" evidence="2">
    <location>
        <begin position="1"/>
        <end position="12"/>
    </location>
</feature>
<dbReference type="Proteomes" id="UP000193642">
    <property type="component" value="Unassembled WGS sequence"/>
</dbReference>
<comment type="caution">
    <text evidence="3">The sequence shown here is derived from an EMBL/GenBank/DDBJ whole genome shotgun (WGS) entry which is preliminary data.</text>
</comment>
<evidence type="ECO:0000256" key="1">
    <source>
        <dbReference type="SAM" id="Coils"/>
    </source>
</evidence>
<evidence type="ECO:0000313" key="4">
    <source>
        <dbReference type="Proteomes" id="UP000193642"/>
    </source>
</evidence>
<proteinExistence type="predicted"/>
<keyword evidence="4" id="KW-1185">Reference proteome</keyword>
<feature type="region of interest" description="Disordered" evidence="2">
    <location>
        <begin position="424"/>
        <end position="487"/>
    </location>
</feature>
<keyword evidence="1" id="KW-0175">Coiled coil</keyword>
<feature type="region of interest" description="Disordered" evidence="2">
    <location>
        <begin position="529"/>
        <end position="556"/>
    </location>
</feature>
<gene>
    <name evidence="3" type="ORF">BCR33DRAFT_479989</name>
</gene>
<feature type="coiled-coil region" evidence="1">
    <location>
        <begin position="217"/>
        <end position="247"/>
    </location>
</feature>
<name>A0A1Y2BNY3_9FUNG</name>
<feature type="region of interest" description="Disordered" evidence="2">
    <location>
        <begin position="1"/>
        <end position="132"/>
    </location>
</feature>
<feature type="compositionally biased region" description="Polar residues" evidence="2">
    <location>
        <begin position="465"/>
        <end position="487"/>
    </location>
</feature>
<feature type="compositionally biased region" description="Acidic residues" evidence="2">
    <location>
        <begin position="95"/>
        <end position="105"/>
    </location>
</feature>
<organism evidence="3 4">
    <name type="scientific">Rhizoclosmatium globosum</name>
    <dbReference type="NCBI Taxonomy" id="329046"/>
    <lineage>
        <taxon>Eukaryota</taxon>
        <taxon>Fungi</taxon>
        <taxon>Fungi incertae sedis</taxon>
        <taxon>Chytridiomycota</taxon>
        <taxon>Chytridiomycota incertae sedis</taxon>
        <taxon>Chytridiomycetes</taxon>
        <taxon>Chytridiales</taxon>
        <taxon>Chytriomycetaceae</taxon>
        <taxon>Rhizoclosmatium</taxon>
    </lineage>
</organism>